<proteinExistence type="predicted"/>
<comment type="caution">
    <text evidence="1">The sequence shown here is derived from an EMBL/GenBank/DDBJ whole genome shotgun (WGS) entry which is preliminary data.</text>
</comment>
<name>A0A645IQM2_9ZZZZ</name>
<evidence type="ECO:0000313" key="1">
    <source>
        <dbReference type="EMBL" id="MPN53192.1"/>
    </source>
</evidence>
<reference evidence="1" key="1">
    <citation type="submission" date="2019-08" db="EMBL/GenBank/DDBJ databases">
        <authorList>
            <person name="Kucharzyk K."/>
            <person name="Murdoch R.W."/>
            <person name="Higgins S."/>
            <person name="Loffler F."/>
        </authorList>
    </citation>
    <scope>NUCLEOTIDE SEQUENCE</scope>
</reference>
<dbReference type="AlphaFoldDB" id="A0A645IQM2"/>
<evidence type="ECO:0008006" key="2">
    <source>
        <dbReference type="Google" id="ProtNLM"/>
    </source>
</evidence>
<protein>
    <recommendedName>
        <fullName evidence="2">DNA methylase adenine-specific domain-containing protein</fullName>
    </recommendedName>
</protein>
<sequence>MPKICENGVYREITIDEVATVQQEFTAAEYDLETEVERLKQLVADLSTLVLGVK</sequence>
<organism evidence="1">
    <name type="scientific">bioreactor metagenome</name>
    <dbReference type="NCBI Taxonomy" id="1076179"/>
    <lineage>
        <taxon>unclassified sequences</taxon>
        <taxon>metagenomes</taxon>
        <taxon>ecological metagenomes</taxon>
    </lineage>
</organism>
<gene>
    <name evidence="1" type="ORF">SDC9_200856</name>
</gene>
<dbReference type="EMBL" id="VSSQ01120056">
    <property type="protein sequence ID" value="MPN53192.1"/>
    <property type="molecule type" value="Genomic_DNA"/>
</dbReference>
<accession>A0A645IQM2</accession>